<evidence type="ECO:0000259" key="8">
    <source>
        <dbReference type="PROSITE" id="PS50928"/>
    </source>
</evidence>
<feature type="transmembrane region" description="Helical" evidence="7">
    <location>
        <begin position="12"/>
        <end position="32"/>
    </location>
</feature>
<evidence type="ECO:0000256" key="4">
    <source>
        <dbReference type="ARBA" id="ARBA00022692"/>
    </source>
</evidence>
<evidence type="ECO:0000256" key="7">
    <source>
        <dbReference type="RuleBase" id="RU363032"/>
    </source>
</evidence>
<proteinExistence type="inferred from homology"/>
<comment type="similarity">
    <text evidence="7">Belongs to the binding-protein-dependent transport system permease family.</text>
</comment>
<dbReference type="Gene3D" id="1.10.3720.10">
    <property type="entry name" value="MetI-like"/>
    <property type="match status" value="1"/>
</dbReference>
<evidence type="ECO:0000256" key="6">
    <source>
        <dbReference type="ARBA" id="ARBA00023136"/>
    </source>
</evidence>
<keyword evidence="5 7" id="KW-1133">Transmembrane helix</keyword>
<gene>
    <name evidence="9" type="ORF">CDV49_18975</name>
</gene>
<dbReference type="SUPFAM" id="SSF161098">
    <property type="entry name" value="MetI-like"/>
    <property type="match status" value="1"/>
</dbReference>
<evidence type="ECO:0000256" key="3">
    <source>
        <dbReference type="ARBA" id="ARBA00022475"/>
    </source>
</evidence>
<dbReference type="EMBL" id="NIPW01000055">
    <property type="protein sequence ID" value="OWJ74682.1"/>
    <property type="molecule type" value="Genomic_DNA"/>
</dbReference>
<dbReference type="AlphaFoldDB" id="A0A212A6F0"/>
<evidence type="ECO:0000313" key="9">
    <source>
        <dbReference type="EMBL" id="OWJ74682.1"/>
    </source>
</evidence>
<dbReference type="GO" id="GO:0055085">
    <property type="term" value="P:transmembrane transport"/>
    <property type="evidence" value="ECO:0007669"/>
    <property type="project" value="InterPro"/>
</dbReference>
<evidence type="ECO:0000256" key="2">
    <source>
        <dbReference type="ARBA" id="ARBA00022448"/>
    </source>
</evidence>
<keyword evidence="4 7" id="KW-0812">Transmembrane</keyword>
<evidence type="ECO:0000256" key="1">
    <source>
        <dbReference type="ARBA" id="ARBA00004651"/>
    </source>
</evidence>
<dbReference type="PROSITE" id="PS50928">
    <property type="entry name" value="ABC_TM1"/>
    <property type="match status" value="1"/>
</dbReference>
<dbReference type="PANTHER" id="PTHR43386">
    <property type="entry name" value="OLIGOPEPTIDE TRANSPORT SYSTEM PERMEASE PROTEIN APPC"/>
    <property type="match status" value="1"/>
</dbReference>
<dbReference type="InterPro" id="IPR035906">
    <property type="entry name" value="MetI-like_sf"/>
</dbReference>
<dbReference type="GO" id="GO:0005886">
    <property type="term" value="C:plasma membrane"/>
    <property type="evidence" value="ECO:0007669"/>
    <property type="project" value="UniProtKB-SubCell"/>
</dbReference>
<reference evidence="9 10" key="1">
    <citation type="submission" date="2016-12" db="EMBL/GenBank/DDBJ databases">
        <title>Comparison of Traditional DNA-DNA Hybridization with In Silico Genomic Analysis.</title>
        <authorList>
            <person name="Nicholson A.C."/>
            <person name="Humrighouse B.W."/>
            <person name="Graziano J."/>
            <person name="Lasker B."/>
            <person name="Whitney A.M."/>
            <person name="Mcquiston J.R."/>
        </authorList>
    </citation>
    <scope>NUCLEOTIDE SEQUENCE [LARGE SCALE GENOMIC DNA]</scope>
    <source>
        <strain evidence="9 10">H2240</strain>
    </source>
</reference>
<protein>
    <submittedName>
        <fullName evidence="9">Peptide ABC transporter permease</fullName>
    </submittedName>
</protein>
<feature type="transmembrane region" description="Helical" evidence="7">
    <location>
        <begin position="192"/>
        <end position="217"/>
    </location>
</feature>
<dbReference type="RefSeq" id="WP_088216869.1">
    <property type="nucleotide sequence ID" value="NZ_NIPW01000055.1"/>
</dbReference>
<keyword evidence="6 7" id="KW-0472">Membrane</keyword>
<organism evidence="9 10">
    <name type="scientific">Haematobacter genomosp. 1</name>
    <dbReference type="NCBI Taxonomy" id="366618"/>
    <lineage>
        <taxon>Bacteria</taxon>
        <taxon>Pseudomonadati</taxon>
        <taxon>Pseudomonadota</taxon>
        <taxon>Alphaproteobacteria</taxon>
        <taxon>Rhodobacterales</taxon>
        <taxon>Paracoccaceae</taxon>
        <taxon>Haematobacter</taxon>
    </lineage>
</organism>
<feature type="domain" description="ABC transmembrane type-1" evidence="8">
    <location>
        <begin position="72"/>
        <end position="261"/>
    </location>
</feature>
<comment type="caution">
    <text evidence="9">The sequence shown here is derived from an EMBL/GenBank/DDBJ whole genome shotgun (WGS) entry which is preliminary data.</text>
</comment>
<evidence type="ECO:0000256" key="5">
    <source>
        <dbReference type="ARBA" id="ARBA00022989"/>
    </source>
</evidence>
<accession>A0A212A6F0</accession>
<evidence type="ECO:0000313" key="10">
    <source>
        <dbReference type="Proteomes" id="UP000196878"/>
    </source>
</evidence>
<feature type="transmembrane region" description="Helical" evidence="7">
    <location>
        <begin position="74"/>
        <end position="99"/>
    </location>
</feature>
<dbReference type="OrthoDB" id="9783218at2"/>
<dbReference type="PANTHER" id="PTHR43386:SF23">
    <property type="entry name" value="ABC TRANSPORTER"/>
    <property type="match status" value="1"/>
</dbReference>
<dbReference type="Proteomes" id="UP000196878">
    <property type="component" value="Unassembled WGS sequence"/>
</dbReference>
<dbReference type="Pfam" id="PF00528">
    <property type="entry name" value="BPD_transp_1"/>
    <property type="match status" value="1"/>
</dbReference>
<feature type="transmembrane region" description="Helical" evidence="7">
    <location>
        <begin position="120"/>
        <end position="142"/>
    </location>
</feature>
<dbReference type="InterPro" id="IPR000515">
    <property type="entry name" value="MetI-like"/>
</dbReference>
<dbReference type="CDD" id="cd06261">
    <property type="entry name" value="TM_PBP2"/>
    <property type="match status" value="1"/>
</dbReference>
<keyword evidence="10" id="KW-1185">Reference proteome</keyword>
<feature type="transmembrane region" description="Helical" evidence="7">
    <location>
        <begin position="238"/>
        <end position="257"/>
    </location>
</feature>
<dbReference type="InterPro" id="IPR050366">
    <property type="entry name" value="BP-dependent_transpt_permease"/>
</dbReference>
<sequence length="275" mass="28796">MTAGAITGRARAAVTGLGVALLLFGLVVASLLPGPGGLAADFGQRNLPPSLAHPFGTDAMGRDMLGRVVSGLVLSLRIGLLAAGMSVVIAALMAGAAALGRWPDRAAGFVTDVMLALPHLLLLVLLSFAFGGGTGAVIWAVALSHWPRLARILRAELLQLQAAPYVEASRGFGHSRLFILRRHILPHLGPQMLVGFLLMFPHAILHEAGLTFLGFGLEPSRPAIGVMLAEAMRHLSAGRWWLGVFPGLALLAMVLAFDALGSAAERLANPREGRN</sequence>
<comment type="subcellular location">
    <subcellularLocation>
        <location evidence="1 7">Cell membrane</location>
        <topology evidence="1 7">Multi-pass membrane protein</topology>
    </subcellularLocation>
</comment>
<keyword evidence="2 7" id="KW-0813">Transport</keyword>
<name>A0A212A6F0_9RHOB</name>
<keyword evidence="3" id="KW-1003">Cell membrane</keyword>